<comment type="subcellular location">
    <subcellularLocation>
        <location evidence="1">Cell membrane</location>
        <topology evidence="1">Multi-pass membrane protein</topology>
    </subcellularLocation>
</comment>
<feature type="transmembrane region" description="Helical" evidence="8">
    <location>
        <begin position="162"/>
        <end position="183"/>
    </location>
</feature>
<dbReference type="GO" id="GO:0005524">
    <property type="term" value="F:ATP binding"/>
    <property type="evidence" value="ECO:0007669"/>
    <property type="project" value="UniProtKB-KW"/>
</dbReference>
<dbReference type="PANTHER" id="PTHR24221:SF654">
    <property type="entry name" value="ATP-BINDING CASSETTE SUB-FAMILY B MEMBER 6"/>
    <property type="match status" value="1"/>
</dbReference>
<dbReference type="Pfam" id="PF00664">
    <property type="entry name" value="ABC_membrane"/>
    <property type="match status" value="1"/>
</dbReference>
<keyword evidence="5 11" id="KW-0067">ATP-binding</keyword>
<dbReference type="InterPro" id="IPR003439">
    <property type="entry name" value="ABC_transporter-like_ATP-bd"/>
</dbReference>
<evidence type="ECO:0000259" key="9">
    <source>
        <dbReference type="PROSITE" id="PS50893"/>
    </source>
</evidence>
<feature type="transmembrane region" description="Helical" evidence="8">
    <location>
        <begin position="56"/>
        <end position="76"/>
    </location>
</feature>
<dbReference type="InterPro" id="IPR039421">
    <property type="entry name" value="Type_1_exporter"/>
</dbReference>
<dbReference type="PANTHER" id="PTHR24221">
    <property type="entry name" value="ATP-BINDING CASSETTE SUB-FAMILY B"/>
    <property type="match status" value="1"/>
</dbReference>
<dbReference type="RefSeq" id="WP_394483088.1">
    <property type="nucleotide sequence ID" value="NZ_JBIGHV010000010.1"/>
</dbReference>
<feature type="transmembrane region" description="Helical" evidence="8">
    <location>
        <begin position="137"/>
        <end position="156"/>
    </location>
</feature>
<dbReference type="InterPro" id="IPR011527">
    <property type="entry name" value="ABC1_TM_dom"/>
</dbReference>
<dbReference type="Gene3D" id="3.40.50.300">
    <property type="entry name" value="P-loop containing nucleotide triphosphate hydrolases"/>
    <property type="match status" value="1"/>
</dbReference>
<dbReference type="Gene3D" id="1.20.1560.10">
    <property type="entry name" value="ABC transporter type 1, transmembrane domain"/>
    <property type="match status" value="1"/>
</dbReference>
<name>A0ABW7FAF8_9BURK</name>
<proteinExistence type="predicted"/>
<dbReference type="InterPro" id="IPR017871">
    <property type="entry name" value="ABC_transporter-like_CS"/>
</dbReference>
<comment type="caution">
    <text evidence="11">The sequence shown here is derived from an EMBL/GenBank/DDBJ whole genome shotgun (WGS) entry which is preliminary data.</text>
</comment>
<dbReference type="SUPFAM" id="SSF52540">
    <property type="entry name" value="P-loop containing nucleoside triphosphate hydrolases"/>
    <property type="match status" value="1"/>
</dbReference>
<evidence type="ECO:0000256" key="6">
    <source>
        <dbReference type="ARBA" id="ARBA00022989"/>
    </source>
</evidence>
<evidence type="ECO:0000256" key="1">
    <source>
        <dbReference type="ARBA" id="ARBA00004651"/>
    </source>
</evidence>
<feature type="transmembrane region" description="Helical" evidence="8">
    <location>
        <begin position="246"/>
        <end position="267"/>
    </location>
</feature>
<sequence length="596" mass="62805">MLRLLVETADQTTRRYMLGAALLVVMGGALAALSPLALKHLVDAVTSSAETGSASLANVVVCGALYVAALCGTRLLSDVRPMLTGAIDQRLVAALRRRYFHHVLHMPLGSLLERRTGEQLHTADLACAGVQLLVTHLIHSLAPVVVELAVMAVILAQLGQSLLLLSFGVTAVLYLVVFAIGALRLTFHAKAVTAASLAVHGHLAGGLGSVETLRCFGAQRQAEDELAAASHDLAGRWGAYHRTSTSTAIAATLVFAISLSACIAVTADSVARGTLTVGGFVLTSVYLLQMVRPLEVLGSAARDLSRSIGFVRPMLDFLREEPEAVVAVSAAGPQAARVGRAAGGAPAIRFEGLNFGYTPDKRVLDGLDLDVAPGLTVAIVGPSGSGKSSLLRLLLRLYSPQSGRILLDGQAIDTLRLDQLRGQIALVPQDAALLHASIASNIALGAPAADRESIVRAARAAQLHQLIVSLPDGYDTLIGERGLKLSGGERQRLAIARALLRSPRIFLLDEPTSMLDSRTEAEVMLAIREATVGCTTLIVAHRLSTVMHADEIIFLSEGRILERGSHTDLIARVGPYAQLWRHQVKGATAPPSPHAG</sequence>
<keyword evidence="7 8" id="KW-0472">Membrane</keyword>
<protein>
    <submittedName>
        <fullName evidence="11">ATP-binding cassette domain-containing protein</fullName>
    </submittedName>
</protein>
<feature type="domain" description="ABC transporter" evidence="9">
    <location>
        <begin position="348"/>
        <end position="582"/>
    </location>
</feature>
<dbReference type="EMBL" id="JBIGHV010000010">
    <property type="protein sequence ID" value="MFG6432871.1"/>
    <property type="molecule type" value="Genomic_DNA"/>
</dbReference>
<dbReference type="InterPro" id="IPR036640">
    <property type="entry name" value="ABC1_TM_sf"/>
</dbReference>
<evidence type="ECO:0000256" key="3">
    <source>
        <dbReference type="ARBA" id="ARBA00022692"/>
    </source>
</evidence>
<organism evidence="11 12">
    <name type="scientific">Pelomonas parva</name>
    <dbReference type="NCBI Taxonomy" id="3299032"/>
    <lineage>
        <taxon>Bacteria</taxon>
        <taxon>Pseudomonadati</taxon>
        <taxon>Pseudomonadota</taxon>
        <taxon>Betaproteobacteria</taxon>
        <taxon>Burkholderiales</taxon>
        <taxon>Sphaerotilaceae</taxon>
        <taxon>Roseateles</taxon>
    </lineage>
</organism>
<feature type="domain" description="ABC transmembrane type-1" evidence="10">
    <location>
        <begin position="18"/>
        <end position="306"/>
    </location>
</feature>
<dbReference type="InterPro" id="IPR027417">
    <property type="entry name" value="P-loop_NTPase"/>
</dbReference>
<dbReference type="SMART" id="SM00382">
    <property type="entry name" value="AAA"/>
    <property type="match status" value="1"/>
</dbReference>
<evidence type="ECO:0000256" key="5">
    <source>
        <dbReference type="ARBA" id="ARBA00022840"/>
    </source>
</evidence>
<keyword evidence="12" id="KW-1185">Reference proteome</keyword>
<dbReference type="Pfam" id="PF00005">
    <property type="entry name" value="ABC_tran"/>
    <property type="match status" value="1"/>
</dbReference>
<keyword evidence="4" id="KW-0547">Nucleotide-binding</keyword>
<accession>A0ABW7FAF8</accession>
<evidence type="ECO:0000259" key="10">
    <source>
        <dbReference type="PROSITE" id="PS50929"/>
    </source>
</evidence>
<evidence type="ECO:0000256" key="2">
    <source>
        <dbReference type="ARBA" id="ARBA00022475"/>
    </source>
</evidence>
<dbReference type="SUPFAM" id="SSF90123">
    <property type="entry name" value="ABC transporter transmembrane region"/>
    <property type="match status" value="1"/>
</dbReference>
<evidence type="ECO:0000256" key="8">
    <source>
        <dbReference type="SAM" id="Phobius"/>
    </source>
</evidence>
<dbReference type="PROSITE" id="PS00211">
    <property type="entry name" value="ABC_TRANSPORTER_1"/>
    <property type="match status" value="1"/>
</dbReference>
<gene>
    <name evidence="11" type="ORF">ACG00Y_23350</name>
</gene>
<evidence type="ECO:0000256" key="4">
    <source>
        <dbReference type="ARBA" id="ARBA00022741"/>
    </source>
</evidence>
<keyword evidence="3 8" id="KW-0812">Transmembrane</keyword>
<keyword evidence="2" id="KW-1003">Cell membrane</keyword>
<feature type="transmembrane region" description="Helical" evidence="8">
    <location>
        <begin position="16"/>
        <end position="36"/>
    </location>
</feature>
<reference evidence="11 12" key="1">
    <citation type="submission" date="2024-08" db="EMBL/GenBank/DDBJ databases">
        <authorList>
            <person name="Lu H."/>
        </authorList>
    </citation>
    <scope>NUCLEOTIDE SEQUENCE [LARGE SCALE GENOMIC DNA]</scope>
    <source>
        <strain evidence="11 12">LYH14W</strain>
    </source>
</reference>
<dbReference type="Proteomes" id="UP001606210">
    <property type="component" value="Unassembled WGS sequence"/>
</dbReference>
<dbReference type="PROSITE" id="PS50929">
    <property type="entry name" value="ABC_TM1F"/>
    <property type="match status" value="1"/>
</dbReference>
<evidence type="ECO:0000256" key="7">
    <source>
        <dbReference type="ARBA" id="ARBA00023136"/>
    </source>
</evidence>
<dbReference type="PROSITE" id="PS50893">
    <property type="entry name" value="ABC_TRANSPORTER_2"/>
    <property type="match status" value="1"/>
</dbReference>
<dbReference type="InterPro" id="IPR003593">
    <property type="entry name" value="AAA+_ATPase"/>
</dbReference>
<keyword evidence="6 8" id="KW-1133">Transmembrane helix</keyword>
<evidence type="ECO:0000313" key="12">
    <source>
        <dbReference type="Proteomes" id="UP001606210"/>
    </source>
</evidence>
<evidence type="ECO:0000313" key="11">
    <source>
        <dbReference type="EMBL" id="MFG6432871.1"/>
    </source>
</evidence>